<dbReference type="InterPro" id="IPR036411">
    <property type="entry name" value="TorD-like_sf"/>
</dbReference>
<dbReference type="EMBL" id="JTJS01000025">
    <property type="protein sequence ID" value="OBX10776.1"/>
    <property type="molecule type" value="Genomic_DNA"/>
</dbReference>
<sequence length="190" mass="21743">MSEQPIEINNFSLICRLFGNLFYRQPQDSVLTPALQWIKQGGVRSVWALVLDQQSEVAMMNLQSNWTIEQLAEDYQHLQESVDFHLSAYDIAVADFVQFRQERAMPVLENPDHIALLLLTASWIEDQTGSLTAQQAFFQTFLLPCMGRFLGQVEAHAKTGFYRSLAQLCRDLLAAMADELEEEEQNQVVE</sequence>
<name>A0A1A7Q9H8_9PAST</name>
<comment type="caution">
    <text evidence="1">The sequence shown here is derived from an EMBL/GenBank/DDBJ whole genome shotgun (WGS) entry which is preliminary data.</text>
</comment>
<evidence type="ECO:0000313" key="2">
    <source>
        <dbReference type="Proteomes" id="UP000243168"/>
    </source>
</evidence>
<dbReference type="PATRIC" id="fig|505345.8.peg.638"/>
<evidence type="ECO:0000313" key="1">
    <source>
        <dbReference type="EMBL" id="OBX10776.1"/>
    </source>
</evidence>
<dbReference type="SUPFAM" id="SSF89155">
    <property type="entry name" value="TorD-like"/>
    <property type="match status" value="1"/>
</dbReference>
<dbReference type="Proteomes" id="UP000243168">
    <property type="component" value="Unassembled WGS sequence"/>
</dbReference>
<dbReference type="InterPro" id="IPR050289">
    <property type="entry name" value="TorD/DmsD_chaperones"/>
</dbReference>
<dbReference type="AlphaFoldDB" id="A0A1A7Q9H8"/>
<dbReference type="PIRSF" id="PIRSF004690">
    <property type="entry name" value="DmsD"/>
    <property type="match status" value="1"/>
</dbReference>
<organism evidence="1 2">
    <name type="scientific">Gallibacterium genomosp. 3</name>
    <dbReference type="NCBI Taxonomy" id="505345"/>
    <lineage>
        <taxon>Bacteria</taxon>
        <taxon>Pseudomonadati</taxon>
        <taxon>Pseudomonadota</taxon>
        <taxon>Gammaproteobacteria</taxon>
        <taxon>Pasteurellales</taxon>
        <taxon>Pasteurellaceae</taxon>
        <taxon>Gallibacterium</taxon>
    </lineage>
</organism>
<dbReference type="Gene3D" id="1.10.3480.10">
    <property type="entry name" value="TorD-like"/>
    <property type="match status" value="1"/>
</dbReference>
<accession>A0A1A7Q9H8</accession>
<dbReference type="PANTHER" id="PTHR34227:SF12">
    <property type="entry name" value="CHAPERONE PROTEIN YCDY"/>
    <property type="match status" value="1"/>
</dbReference>
<reference evidence="1 2" key="1">
    <citation type="submission" date="2014-11" db="EMBL/GenBank/DDBJ databases">
        <title>Pan-genome of Gallibacterium spp.</title>
        <authorList>
            <person name="Kudirkiene E."/>
            <person name="Bojesen A.M."/>
        </authorList>
    </citation>
    <scope>NUCLEOTIDE SEQUENCE [LARGE SCALE GENOMIC DNA]</scope>
    <source>
        <strain evidence="1 2">F298</strain>
    </source>
</reference>
<evidence type="ECO:0008006" key="3">
    <source>
        <dbReference type="Google" id="ProtNLM"/>
    </source>
</evidence>
<dbReference type="RefSeq" id="WP_065234075.1">
    <property type="nucleotide sequence ID" value="NZ_JTJS01000025.1"/>
</dbReference>
<protein>
    <recommendedName>
        <fullName evidence="3">Molecular chaperone</fullName>
    </recommendedName>
</protein>
<dbReference type="InterPro" id="IPR026269">
    <property type="entry name" value="DmsD-type"/>
</dbReference>
<dbReference type="PANTHER" id="PTHR34227">
    <property type="entry name" value="CHAPERONE PROTEIN YCDY"/>
    <property type="match status" value="1"/>
</dbReference>
<proteinExistence type="predicted"/>
<gene>
    <name evidence="1" type="ORF">QV07_03170</name>
</gene>